<dbReference type="Gene3D" id="2.130.10.10">
    <property type="entry name" value="YVTN repeat-like/Quinoprotein amine dehydrogenase"/>
    <property type="match status" value="1"/>
</dbReference>
<evidence type="ECO:0000256" key="2">
    <source>
        <dbReference type="ARBA" id="ARBA00023157"/>
    </source>
</evidence>
<dbReference type="PROSITE" id="PS50835">
    <property type="entry name" value="IG_LIKE"/>
    <property type="match status" value="4"/>
</dbReference>
<feature type="domain" description="Ig-like" evidence="4">
    <location>
        <begin position="766"/>
        <end position="846"/>
    </location>
</feature>
<evidence type="ECO:0000313" key="6">
    <source>
        <dbReference type="Proteomes" id="UP001205603"/>
    </source>
</evidence>
<keyword evidence="2" id="KW-1015">Disulfide bond</keyword>
<dbReference type="Pfam" id="PF13927">
    <property type="entry name" value="Ig_3"/>
    <property type="match status" value="1"/>
</dbReference>
<feature type="chain" id="PRO_5045526085" evidence="3">
    <location>
        <begin position="20"/>
        <end position="1105"/>
    </location>
</feature>
<dbReference type="Pfam" id="PF16819">
    <property type="entry name" value="DUF5074"/>
    <property type="match status" value="1"/>
</dbReference>
<dbReference type="SUPFAM" id="SSF63829">
    <property type="entry name" value="Calcium-dependent phosphotriesterase"/>
    <property type="match status" value="1"/>
</dbReference>
<feature type="domain" description="Ig-like" evidence="4">
    <location>
        <begin position="855"/>
        <end position="936"/>
    </location>
</feature>
<evidence type="ECO:0000259" key="4">
    <source>
        <dbReference type="PROSITE" id="PS50835"/>
    </source>
</evidence>
<dbReference type="NCBIfam" id="TIGR04183">
    <property type="entry name" value="Por_Secre_tail"/>
    <property type="match status" value="1"/>
</dbReference>
<dbReference type="SMART" id="SM00409">
    <property type="entry name" value="IG"/>
    <property type="match status" value="3"/>
</dbReference>
<dbReference type="SUPFAM" id="SSF48726">
    <property type="entry name" value="Immunoglobulin"/>
    <property type="match status" value="3"/>
</dbReference>
<evidence type="ECO:0000256" key="1">
    <source>
        <dbReference type="ARBA" id="ARBA00022729"/>
    </source>
</evidence>
<dbReference type="SMART" id="SM00408">
    <property type="entry name" value="IGc2"/>
    <property type="match status" value="2"/>
</dbReference>
<dbReference type="RefSeq" id="WP_255027785.1">
    <property type="nucleotide sequence ID" value="NZ_JANDHW010000010.1"/>
</dbReference>
<comment type="caution">
    <text evidence="5">The sequence shown here is derived from an EMBL/GenBank/DDBJ whole genome shotgun (WGS) entry which is preliminary data.</text>
</comment>
<dbReference type="Pfam" id="PF18962">
    <property type="entry name" value="Por_Secre_tail"/>
    <property type="match status" value="1"/>
</dbReference>
<dbReference type="InterPro" id="IPR003599">
    <property type="entry name" value="Ig_sub"/>
</dbReference>
<proteinExistence type="predicted"/>
<dbReference type="InterPro" id="IPR036179">
    <property type="entry name" value="Ig-like_dom_sf"/>
</dbReference>
<dbReference type="InterPro" id="IPR007110">
    <property type="entry name" value="Ig-like_dom"/>
</dbReference>
<evidence type="ECO:0000256" key="3">
    <source>
        <dbReference type="SAM" id="SignalP"/>
    </source>
</evidence>
<evidence type="ECO:0000313" key="5">
    <source>
        <dbReference type="EMBL" id="MCP9612473.1"/>
    </source>
</evidence>
<dbReference type="PANTHER" id="PTHR45080:SF8">
    <property type="entry name" value="IG-LIKE DOMAIN-CONTAINING PROTEIN"/>
    <property type="match status" value="1"/>
</dbReference>
<keyword evidence="6" id="KW-1185">Reference proteome</keyword>
<dbReference type="InterPro" id="IPR003598">
    <property type="entry name" value="Ig_sub2"/>
</dbReference>
<dbReference type="EMBL" id="JANDHW010000010">
    <property type="protein sequence ID" value="MCP9612473.1"/>
    <property type="molecule type" value="Genomic_DNA"/>
</dbReference>
<feature type="domain" description="Ig-like" evidence="4">
    <location>
        <begin position="940"/>
        <end position="1019"/>
    </location>
</feature>
<feature type="signal peptide" evidence="3">
    <location>
        <begin position="1"/>
        <end position="19"/>
    </location>
</feature>
<dbReference type="Proteomes" id="UP001205603">
    <property type="component" value="Unassembled WGS sequence"/>
</dbReference>
<dbReference type="Pfam" id="PF13895">
    <property type="entry name" value="Ig_2"/>
    <property type="match status" value="1"/>
</dbReference>
<reference evidence="5 6" key="1">
    <citation type="submission" date="2022-07" db="EMBL/GenBank/DDBJ databases">
        <title>Fecal culturing of patients with breast cancer.</title>
        <authorList>
            <person name="Teng N.M.Y."/>
            <person name="Kiu R."/>
            <person name="Evans R."/>
            <person name="Baker D.J."/>
            <person name="Zenner C."/>
            <person name="Robinson S.D."/>
            <person name="Hall L.J."/>
        </authorList>
    </citation>
    <scope>NUCLEOTIDE SEQUENCE [LARGE SCALE GENOMIC DNA]</scope>
    <source>
        <strain evidence="5 6">LH1063</strain>
    </source>
</reference>
<feature type="domain" description="Ig-like" evidence="4">
    <location>
        <begin position="681"/>
        <end position="760"/>
    </location>
</feature>
<dbReference type="InterPro" id="IPR015943">
    <property type="entry name" value="WD40/YVTN_repeat-like_dom_sf"/>
</dbReference>
<protein>
    <submittedName>
        <fullName evidence="5">Immunoglobulin domain-containing protein</fullName>
    </submittedName>
</protein>
<dbReference type="InterPro" id="IPR031815">
    <property type="entry name" value="DUF5074"/>
</dbReference>
<dbReference type="PANTHER" id="PTHR45080">
    <property type="entry name" value="CONTACTIN 5"/>
    <property type="match status" value="1"/>
</dbReference>
<organism evidence="5 6">
    <name type="scientific">Coprobacter tertius</name>
    <dbReference type="NCBI Taxonomy" id="2944915"/>
    <lineage>
        <taxon>Bacteria</taxon>
        <taxon>Pseudomonadati</taxon>
        <taxon>Bacteroidota</taxon>
        <taxon>Bacteroidia</taxon>
        <taxon>Bacteroidales</taxon>
        <taxon>Barnesiellaceae</taxon>
        <taxon>Coprobacter</taxon>
    </lineage>
</organism>
<name>A0ABT1ML93_9BACT</name>
<dbReference type="InterPro" id="IPR026444">
    <property type="entry name" value="Secre_tail"/>
</dbReference>
<accession>A0ABT1ML93</accession>
<sequence>MKKIYFLLASFLLCIGLQAQQTPTTVQGHPYDFSRVKTQTPVKKPGNLKGQTDLSFTMDKIENWTGKGAKRAALVVQWFIDKGEKVDTVALVWGYRWDGEATGANMIEAIAKADPRFYILGLPGTQYGMAVGGIGYDADKKGEVALIRNGITKVELEQGVFNTSGYDFDDYEAADPNDYFFSGWLSKGFWNYRYRDNETKIFENSNIGASSRFLVDGSWDLWVPSINFSFITDESVCSKFTPAPAVPEDEKPIDYKQGMFLLNEDWFGHSNSTINFLDADGKWNDRVFRRENPGKELGCTSQFGTIYANKVFIVSKQAKDNSSEITGGRLTVAKASTLKSLAQFETVGDGDGRAFVGVDDNTGYVSTTKGIYLFDIANLQIGNIITGTEDTESNVMLRAGDYVFAINNTKGILVIDPQNHTITKTIEGSYSSIIQSSDGSVWASVKSTAELLKINPYTLTTENVTIPAAVATNFAWNLPAFWASNKTNTLYWKASGTTLYKYEIGSSEPSNTPFIDITGNEGGYSMYGTGFRLDPETEDIYLVLNKGWENNATVWKYDINGTKQAEYPLEQYYWFPAMPIFPDKYEPVISKEMVSKIVIDKNSEPYTYALDGLVSDDDNLNAGIIKTLTYNENEFFTAVINAGNLIITPKTTAGKENITLKFNSNGKTVNKTISVAITEAPVITAQPESVEAVIDEKATFKVTATGGELTYQWYANGEEIKGKTSSTYSVTAGDENNNTSLYCIVKNESGETKSETVILTTKYIVPEITKQPASIERTVGGWTAAQFNVTARGGNLTYQWYKDEVAIEGATTARYSIAGSNLKLTDAGKYYCAVTNSLGTTNSDIAILTVKPAKPSITEQPTAVNVSEGETITLSVTANGELVTYQWYKDEVALESKTSDKLIIESASLNDAGNYYCTVSNVSGSVTSNKVEVKVTPKAPEITAQPVDVSVKEGEKISLSIEVTGTDISYQWFKDEVAIADAASNIFEIASATKDDAGEYYCVVTNTTASVTSDKVKVTINNLDGLDATKARIVQVFPNPAVSYINVKAAIGSRISIIDNKGSQILETLQQSETETINIEGLSNGVYFIRIIGNNQAQVVKLIKR</sequence>
<keyword evidence="1 3" id="KW-0732">Signal</keyword>
<dbReference type="Gene3D" id="2.60.40.10">
    <property type="entry name" value="Immunoglobulins"/>
    <property type="match status" value="4"/>
</dbReference>
<dbReference type="InterPro" id="IPR013783">
    <property type="entry name" value="Ig-like_fold"/>
</dbReference>
<gene>
    <name evidence="5" type="ORF">NMU02_10260</name>
</gene>
<dbReference type="InterPro" id="IPR050958">
    <property type="entry name" value="Cell_Adh-Cytoskel_Orgn"/>
</dbReference>